<gene>
    <name evidence="1" type="ORF">QUF89_16495</name>
</gene>
<protein>
    <submittedName>
        <fullName evidence="1">Four-helix bundle copper-binding protein</fullName>
    </submittedName>
</protein>
<dbReference type="Gene3D" id="1.20.1270.360">
    <property type="match status" value="1"/>
</dbReference>
<dbReference type="EMBL" id="JAUCEY010000008">
    <property type="protein sequence ID" value="MDM5453752.1"/>
    <property type="molecule type" value="Genomic_DNA"/>
</dbReference>
<dbReference type="InterPro" id="IPR005560">
    <property type="entry name" value="Csp_YhjQ"/>
</dbReference>
<reference evidence="1" key="1">
    <citation type="submission" date="2023-06" db="EMBL/GenBank/DDBJ databases">
        <title>Comparative genomics of Bacillaceae isolates and their secondary metabolite potential.</title>
        <authorList>
            <person name="Song L."/>
            <person name="Nielsen L.J."/>
            <person name="Mohite O."/>
            <person name="Xu X."/>
            <person name="Weber T."/>
            <person name="Kovacs A.T."/>
        </authorList>
    </citation>
    <scope>NUCLEOTIDE SEQUENCE</scope>
    <source>
        <strain evidence="1">D8_B_37</strain>
    </source>
</reference>
<dbReference type="CDD" id="cd08026">
    <property type="entry name" value="DUF326"/>
    <property type="match status" value="1"/>
</dbReference>
<organism evidence="1 2">
    <name type="scientific">Peribacillus simplex</name>
    <dbReference type="NCBI Taxonomy" id="1478"/>
    <lineage>
        <taxon>Bacteria</taxon>
        <taxon>Bacillati</taxon>
        <taxon>Bacillota</taxon>
        <taxon>Bacilli</taxon>
        <taxon>Bacillales</taxon>
        <taxon>Bacillaceae</taxon>
        <taxon>Peribacillus</taxon>
    </lineage>
</organism>
<dbReference type="PANTHER" id="PTHR37310:SF1">
    <property type="entry name" value="CYTOPLASMIC PROTEIN"/>
    <property type="match status" value="1"/>
</dbReference>
<dbReference type="Pfam" id="PF03860">
    <property type="entry name" value="Csp"/>
    <property type="match status" value="1"/>
</dbReference>
<dbReference type="KEGG" id="bsj:UP17_11630"/>
<accession>A0AAW7IQ59</accession>
<evidence type="ECO:0000313" key="1">
    <source>
        <dbReference type="EMBL" id="MDM5453752.1"/>
    </source>
</evidence>
<sequence>MSHENYSSVIQTLNDCMTACNHCYDACLKEDQVNMMVECIRLDRECADFCSYLEQAIGRGTPFISELAEVCAKICENCGNECKNHDHEHCQKCAEACFRCAEECIKLAAL</sequence>
<name>A0AAW7IQ59_9BACI</name>
<dbReference type="InterPro" id="IPR044543">
    <property type="entry name" value="YHJQ-like"/>
</dbReference>
<comment type="caution">
    <text evidence="1">The sequence shown here is derived from an EMBL/GenBank/DDBJ whole genome shotgun (WGS) entry which is preliminary data.</text>
</comment>
<dbReference type="Proteomes" id="UP001234602">
    <property type="component" value="Unassembled WGS sequence"/>
</dbReference>
<dbReference type="RefSeq" id="WP_061463148.1">
    <property type="nucleotide sequence ID" value="NZ_CP011008.1"/>
</dbReference>
<dbReference type="AlphaFoldDB" id="A0AAW7IQ59"/>
<dbReference type="PANTHER" id="PTHR37310">
    <property type="entry name" value="CYTOPLASMIC PROTEIN-RELATED"/>
    <property type="match status" value="1"/>
</dbReference>
<proteinExistence type="predicted"/>
<evidence type="ECO:0000313" key="2">
    <source>
        <dbReference type="Proteomes" id="UP001234602"/>
    </source>
</evidence>